<dbReference type="Gene3D" id="3.30.1240.10">
    <property type="match status" value="1"/>
</dbReference>
<dbReference type="EMBL" id="AYGX02000063">
    <property type="protein sequence ID" value="KRO27914.1"/>
    <property type="molecule type" value="Genomic_DNA"/>
</dbReference>
<gene>
    <name evidence="1" type="ORF">DY78_GL002818</name>
</gene>
<dbReference type="InterPro" id="IPR006379">
    <property type="entry name" value="HAD-SF_hydro_IIB"/>
</dbReference>
<dbReference type="GO" id="GO:0005829">
    <property type="term" value="C:cytosol"/>
    <property type="evidence" value="ECO:0007669"/>
    <property type="project" value="TreeGrafter"/>
</dbReference>
<dbReference type="Proteomes" id="UP000050920">
    <property type="component" value="Unassembled WGS sequence"/>
</dbReference>
<dbReference type="Gene3D" id="3.40.50.1000">
    <property type="entry name" value="HAD superfamily/HAD-like"/>
    <property type="match status" value="1"/>
</dbReference>
<protein>
    <submittedName>
        <fullName evidence="1">Cof-like hydrolase family protein</fullName>
    </submittedName>
</protein>
<dbReference type="NCBIfam" id="TIGR01484">
    <property type="entry name" value="HAD-SF-IIB"/>
    <property type="match status" value="1"/>
</dbReference>
<accession>A0A0R2NYJ3</accession>
<dbReference type="Pfam" id="PF08282">
    <property type="entry name" value="Hydrolase_3"/>
    <property type="match status" value="1"/>
</dbReference>
<name>A0A0R2NYJ3_9LACO</name>
<dbReference type="PANTHER" id="PTHR10000:SF8">
    <property type="entry name" value="HAD SUPERFAMILY HYDROLASE-LIKE, TYPE 3"/>
    <property type="match status" value="1"/>
</dbReference>
<dbReference type="GO" id="GO:0000287">
    <property type="term" value="F:magnesium ion binding"/>
    <property type="evidence" value="ECO:0007669"/>
    <property type="project" value="TreeGrafter"/>
</dbReference>
<proteinExistence type="predicted"/>
<evidence type="ECO:0000313" key="1">
    <source>
        <dbReference type="EMBL" id="KRO27914.1"/>
    </source>
</evidence>
<dbReference type="InterPro" id="IPR036412">
    <property type="entry name" value="HAD-like_sf"/>
</dbReference>
<evidence type="ECO:0000313" key="2">
    <source>
        <dbReference type="Proteomes" id="UP000050920"/>
    </source>
</evidence>
<dbReference type="AlphaFoldDB" id="A0A0R2NYJ3"/>
<organism evidence="1 2">
    <name type="scientific">Lactiplantibacillus fabifermentans DSM 21115</name>
    <dbReference type="NCBI Taxonomy" id="1413187"/>
    <lineage>
        <taxon>Bacteria</taxon>
        <taxon>Bacillati</taxon>
        <taxon>Bacillota</taxon>
        <taxon>Bacilli</taxon>
        <taxon>Lactobacillales</taxon>
        <taxon>Lactobacillaceae</taxon>
        <taxon>Lactiplantibacillus</taxon>
    </lineage>
</organism>
<dbReference type="SUPFAM" id="SSF56784">
    <property type="entry name" value="HAD-like"/>
    <property type="match status" value="1"/>
</dbReference>
<reference evidence="1 2" key="1">
    <citation type="journal article" date="2015" name="Genome Announc.">
        <title>Expanding the biotechnology potential of lactobacilli through comparative genomics of 213 strains and associated genera.</title>
        <authorList>
            <person name="Sun Z."/>
            <person name="Harris H.M."/>
            <person name="McCann A."/>
            <person name="Guo C."/>
            <person name="Argimon S."/>
            <person name="Zhang W."/>
            <person name="Yang X."/>
            <person name="Jeffery I.B."/>
            <person name="Cooney J.C."/>
            <person name="Kagawa T.F."/>
            <person name="Liu W."/>
            <person name="Song Y."/>
            <person name="Salvetti E."/>
            <person name="Wrobel A."/>
            <person name="Rasinkangas P."/>
            <person name="Parkhill J."/>
            <person name="Rea M.C."/>
            <person name="O'Sullivan O."/>
            <person name="Ritari J."/>
            <person name="Douillard F.P."/>
            <person name="Paul Ross R."/>
            <person name="Yang R."/>
            <person name="Briner A.E."/>
            <person name="Felis G.E."/>
            <person name="de Vos W.M."/>
            <person name="Barrangou R."/>
            <person name="Klaenhammer T.R."/>
            <person name="Caufield P.W."/>
            <person name="Cui Y."/>
            <person name="Zhang H."/>
            <person name="O'Toole P.W."/>
        </authorList>
    </citation>
    <scope>NUCLEOTIDE SEQUENCE [LARGE SCALE GENOMIC DNA]</scope>
    <source>
        <strain evidence="1 2">DSM 21115</strain>
    </source>
</reference>
<dbReference type="InterPro" id="IPR023214">
    <property type="entry name" value="HAD_sf"/>
</dbReference>
<dbReference type="GO" id="GO:0016791">
    <property type="term" value="F:phosphatase activity"/>
    <property type="evidence" value="ECO:0007669"/>
    <property type="project" value="TreeGrafter"/>
</dbReference>
<sequence length="282" mass="31789">MVKDVILMIQHIFSDLDGTLLNAKGQLASTTRTAIQQLTVPLTLVSARAPFEMQPLIDQLHLTGPQIAFNGGLIFEYHHDQLMTLQDHPIAKYVAASLLTMLQHDFPAVSLSCYTANHWYTAKYDHGTRYEEQLTGQRAQLLAYDRLLRRPATQLYKIMVMTRDEALMNSLVDRLWAMYLPNMTATMPGRYYLEITSDRATKANGIQFIQQQHQLATDDILAIGNAENDLSMLQLAGQTVVMTNVETNIDPGNHRAVPNTREQNISAVLQPYTNKKCLTSRG</sequence>
<keyword evidence="1" id="KW-0378">Hydrolase</keyword>
<dbReference type="PANTHER" id="PTHR10000">
    <property type="entry name" value="PHOSPHOSERINE PHOSPHATASE"/>
    <property type="match status" value="1"/>
</dbReference>
<keyword evidence="2" id="KW-1185">Reference proteome</keyword>
<comment type="caution">
    <text evidence="1">The sequence shown here is derived from an EMBL/GenBank/DDBJ whole genome shotgun (WGS) entry which is preliminary data.</text>
</comment>